<comment type="caution">
    <text evidence="3">The sequence shown here is derived from an EMBL/GenBank/DDBJ whole genome shotgun (WGS) entry which is preliminary data.</text>
</comment>
<dbReference type="PANTHER" id="PTHR43217">
    <property type="entry name" value="SUCCINATE SEMIALDEHYDE DEHYDROGENASE [NAD(P)+] SAD"/>
    <property type="match status" value="1"/>
</dbReference>
<evidence type="ECO:0000313" key="3">
    <source>
        <dbReference type="EMBL" id="MFC2926522.1"/>
    </source>
</evidence>
<dbReference type="InterPro" id="IPR016161">
    <property type="entry name" value="Ald_DH/histidinol_DH"/>
</dbReference>
<protein>
    <submittedName>
        <fullName evidence="3">Aldehyde dehydrogenase family protein</fullName>
    </submittedName>
</protein>
<accession>A0ABV6ZYL2</accession>
<feature type="domain" description="Aldehyde dehydrogenase" evidence="2">
    <location>
        <begin position="12"/>
        <end position="56"/>
    </location>
</feature>
<organism evidence="3 4">
    <name type="scientific">Hyphobacterium vulgare</name>
    <dbReference type="NCBI Taxonomy" id="1736751"/>
    <lineage>
        <taxon>Bacteria</taxon>
        <taxon>Pseudomonadati</taxon>
        <taxon>Pseudomonadota</taxon>
        <taxon>Alphaproteobacteria</taxon>
        <taxon>Maricaulales</taxon>
        <taxon>Maricaulaceae</taxon>
        <taxon>Hyphobacterium</taxon>
    </lineage>
</organism>
<dbReference type="Proteomes" id="UP001595379">
    <property type="component" value="Unassembled WGS sequence"/>
</dbReference>
<dbReference type="InterPro" id="IPR047110">
    <property type="entry name" value="GABD/Sad-like"/>
</dbReference>
<dbReference type="SUPFAM" id="SSF53720">
    <property type="entry name" value="ALDH-like"/>
    <property type="match status" value="1"/>
</dbReference>
<feature type="region of interest" description="Disordered" evidence="1">
    <location>
        <begin position="1"/>
        <end position="35"/>
    </location>
</feature>
<dbReference type="RefSeq" id="WP_380214515.1">
    <property type="nucleotide sequence ID" value="NZ_JBHRSV010000019.1"/>
</dbReference>
<dbReference type="PANTHER" id="PTHR43217:SF1">
    <property type="entry name" value="SUCCINATE SEMIALDEHYDE DEHYDROGENASE [NAD(P)+] SAD"/>
    <property type="match status" value="1"/>
</dbReference>
<dbReference type="InterPro" id="IPR015590">
    <property type="entry name" value="Aldehyde_DH_dom"/>
</dbReference>
<dbReference type="Gene3D" id="3.40.309.10">
    <property type="entry name" value="Aldehyde Dehydrogenase, Chain A, domain 2"/>
    <property type="match status" value="1"/>
</dbReference>
<proteinExistence type="predicted"/>
<dbReference type="InterPro" id="IPR016163">
    <property type="entry name" value="Ald_DH_C"/>
</dbReference>
<name>A0ABV6ZYL2_9PROT</name>
<evidence type="ECO:0000313" key="4">
    <source>
        <dbReference type="Proteomes" id="UP001595379"/>
    </source>
</evidence>
<evidence type="ECO:0000259" key="2">
    <source>
        <dbReference type="Pfam" id="PF00171"/>
    </source>
</evidence>
<reference evidence="4" key="1">
    <citation type="journal article" date="2019" name="Int. J. Syst. Evol. Microbiol.">
        <title>The Global Catalogue of Microorganisms (GCM) 10K type strain sequencing project: providing services to taxonomists for standard genome sequencing and annotation.</title>
        <authorList>
            <consortium name="The Broad Institute Genomics Platform"/>
            <consortium name="The Broad Institute Genome Sequencing Center for Infectious Disease"/>
            <person name="Wu L."/>
            <person name="Ma J."/>
        </authorList>
    </citation>
    <scope>NUCLEOTIDE SEQUENCE [LARGE SCALE GENOMIC DNA]</scope>
    <source>
        <strain evidence="4">KCTC 52487</strain>
    </source>
</reference>
<dbReference type="Pfam" id="PF00171">
    <property type="entry name" value="Aldedh"/>
    <property type="match status" value="1"/>
</dbReference>
<sequence length="59" mass="6214">MHNPDGGEAERDAAATSVNQKVASTPELPFGGVKASGYGRELAREGLLEFTNRKAVAIK</sequence>
<evidence type="ECO:0000256" key="1">
    <source>
        <dbReference type="SAM" id="MobiDB-lite"/>
    </source>
</evidence>
<keyword evidence="4" id="KW-1185">Reference proteome</keyword>
<dbReference type="EMBL" id="JBHRSV010000019">
    <property type="protein sequence ID" value="MFC2926522.1"/>
    <property type="molecule type" value="Genomic_DNA"/>
</dbReference>
<gene>
    <name evidence="3" type="ORF">ACFOOR_10435</name>
</gene>